<dbReference type="EMBL" id="GBXM01079626">
    <property type="protein sequence ID" value="JAH28951.1"/>
    <property type="molecule type" value="Transcribed_RNA"/>
</dbReference>
<reference evidence="1" key="2">
    <citation type="journal article" date="2015" name="Fish Shellfish Immunol.">
        <title>Early steps in the European eel (Anguilla anguilla)-Vibrio vulnificus interaction in the gills: Role of the RtxA13 toxin.</title>
        <authorList>
            <person name="Callol A."/>
            <person name="Pajuelo D."/>
            <person name="Ebbesson L."/>
            <person name="Teles M."/>
            <person name="MacKenzie S."/>
            <person name="Amaro C."/>
        </authorList>
    </citation>
    <scope>NUCLEOTIDE SEQUENCE</scope>
</reference>
<accession>A0A0E9RIH2</accession>
<name>A0A0E9RIH2_ANGAN</name>
<organism evidence="1">
    <name type="scientific">Anguilla anguilla</name>
    <name type="common">European freshwater eel</name>
    <name type="synonym">Muraena anguilla</name>
    <dbReference type="NCBI Taxonomy" id="7936"/>
    <lineage>
        <taxon>Eukaryota</taxon>
        <taxon>Metazoa</taxon>
        <taxon>Chordata</taxon>
        <taxon>Craniata</taxon>
        <taxon>Vertebrata</taxon>
        <taxon>Euteleostomi</taxon>
        <taxon>Actinopterygii</taxon>
        <taxon>Neopterygii</taxon>
        <taxon>Teleostei</taxon>
        <taxon>Anguilliformes</taxon>
        <taxon>Anguillidae</taxon>
        <taxon>Anguilla</taxon>
    </lineage>
</organism>
<protein>
    <submittedName>
        <fullName evidence="1">Uncharacterized protein</fullName>
    </submittedName>
</protein>
<proteinExistence type="predicted"/>
<evidence type="ECO:0000313" key="1">
    <source>
        <dbReference type="EMBL" id="JAH28951.1"/>
    </source>
</evidence>
<sequence length="13" mass="1461">MCGMNTFMQVIGE</sequence>
<reference evidence="1" key="1">
    <citation type="submission" date="2014-11" db="EMBL/GenBank/DDBJ databases">
        <authorList>
            <person name="Amaro Gonzalez C."/>
        </authorList>
    </citation>
    <scope>NUCLEOTIDE SEQUENCE</scope>
</reference>